<proteinExistence type="predicted"/>
<accession>X1D9X3</accession>
<feature type="non-terminal residue" evidence="1">
    <location>
        <position position="1"/>
    </location>
</feature>
<dbReference type="EMBL" id="BART01024813">
    <property type="protein sequence ID" value="GAG93226.1"/>
    <property type="molecule type" value="Genomic_DNA"/>
</dbReference>
<evidence type="ECO:0000313" key="1">
    <source>
        <dbReference type="EMBL" id="GAG93226.1"/>
    </source>
</evidence>
<sequence length="173" mass="19698">LLKGDLKDPAFLKKVEELQIRLSKIDILTEPYSIVDAIKETNRYMNNNDKKFEIIPNDRAGIAQYLLFLSLAGGDFTESIITGDHEEMLVSCRVSTTRSGPVIKMVEQVKKDVAELFPEGTVEVKFSGLAVVFKDMREMLITNQIQSLILALIARIKNKKTYTGYISREEEFY</sequence>
<organism evidence="1">
    <name type="scientific">marine sediment metagenome</name>
    <dbReference type="NCBI Taxonomy" id="412755"/>
    <lineage>
        <taxon>unclassified sequences</taxon>
        <taxon>metagenomes</taxon>
        <taxon>ecological metagenomes</taxon>
    </lineage>
</organism>
<dbReference type="AlphaFoldDB" id="X1D9X3"/>
<gene>
    <name evidence="1" type="ORF">S01H4_44704</name>
</gene>
<name>X1D9X3_9ZZZZ</name>
<comment type="caution">
    <text evidence="1">The sequence shown here is derived from an EMBL/GenBank/DDBJ whole genome shotgun (WGS) entry which is preliminary data.</text>
</comment>
<protein>
    <submittedName>
        <fullName evidence="1">Uncharacterized protein</fullName>
    </submittedName>
</protein>
<reference evidence="1" key="1">
    <citation type="journal article" date="2014" name="Front. Microbiol.">
        <title>High frequency of phylogenetically diverse reductive dehalogenase-homologous genes in deep subseafloor sedimentary metagenomes.</title>
        <authorList>
            <person name="Kawai M."/>
            <person name="Futagami T."/>
            <person name="Toyoda A."/>
            <person name="Takaki Y."/>
            <person name="Nishi S."/>
            <person name="Hori S."/>
            <person name="Arai W."/>
            <person name="Tsubouchi T."/>
            <person name="Morono Y."/>
            <person name="Uchiyama I."/>
            <person name="Ito T."/>
            <person name="Fujiyama A."/>
            <person name="Inagaki F."/>
            <person name="Takami H."/>
        </authorList>
    </citation>
    <scope>NUCLEOTIDE SEQUENCE</scope>
    <source>
        <strain evidence="1">Expedition CK06-06</strain>
    </source>
</reference>